<proteinExistence type="predicted"/>
<dbReference type="AlphaFoldDB" id="A0A845HY46"/>
<reference evidence="1" key="1">
    <citation type="submission" date="2019-12" db="EMBL/GenBank/DDBJ databases">
        <title>Novel species isolated from a subtropical stream in China.</title>
        <authorList>
            <person name="Lu H."/>
        </authorList>
    </citation>
    <scope>NUCLEOTIDE SEQUENCE [LARGE SCALE GENOMIC DNA]</scope>
    <source>
        <strain evidence="1">FT93W</strain>
    </source>
</reference>
<gene>
    <name evidence="1" type="ORF">GTP23_12760</name>
</gene>
<evidence type="ECO:0000313" key="2">
    <source>
        <dbReference type="Proteomes" id="UP000444316"/>
    </source>
</evidence>
<organism evidence="1 2">
    <name type="scientific">Duganella fentianensis</name>
    <dbReference type="NCBI Taxonomy" id="2692177"/>
    <lineage>
        <taxon>Bacteria</taxon>
        <taxon>Pseudomonadati</taxon>
        <taxon>Pseudomonadota</taxon>
        <taxon>Betaproteobacteria</taxon>
        <taxon>Burkholderiales</taxon>
        <taxon>Oxalobacteraceae</taxon>
        <taxon>Telluria group</taxon>
        <taxon>Duganella</taxon>
    </lineage>
</organism>
<comment type="caution">
    <text evidence="1">The sequence shown here is derived from an EMBL/GenBank/DDBJ whole genome shotgun (WGS) entry which is preliminary data.</text>
</comment>
<evidence type="ECO:0000313" key="1">
    <source>
        <dbReference type="EMBL" id="MYN45919.1"/>
    </source>
</evidence>
<protein>
    <submittedName>
        <fullName evidence="1">Uncharacterized protein</fullName>
    </submittedName>
</protein>
<keyword evidence="2" id="KW-1185">Reference proteome</keyword>
<dbReference type="EMBL" id="WWCL01000002">
    <property type="protein sequence ID" value="MYN45919.1"/>
    <property type="molecule type" value="Genomic_DNA"/>
</dbReference>
<sequence length="308" mass="35133">MYQYDLSDFKKFLNDTNRSNRVDGLIFWQNRIPLPIDLFNRMFAEADSLLEMYVDHLIGALLALKHFSDVAGTRLSFTDLPSKDLMPGKHGMADVISRLLATKSGYRQAALRIAGALGLDGYVPSGQRIADALCHQGKKYARLQIPLVLRREFGVFEAEVASNIGFDNTDMFGNVVADRYDIYRSGFGDALANIFNQLLEFRLLCGGRVSSSRHISIDTAGNSDRFHVLLERTRDGSLWEPHFSDDLGLRINPEHPFCKAMGDRIGEVKYLLYSLAEFEYNQFSDVQKKLIENMRQEVSRDLWIRFDK</sequence>
<name>A0A845HY46_9BURK</name>
<dbReference type="Proteomes" id="UP000444316">
    <property type="component" value="Unassembled WGS sequence"/>
</dbReference>
<dbReference type="RefSeq" id="WP_161035457.1">
    <property type="nucleotide sequence ID" value="NZ_WWCL01000002.1"/>
</dbReference>
<accession>A0A845HY46</accession>